<dbReference type="Pfam" id="PF21634">
    <property type="entry name" value="MOV-10_beta-barrel"/>
    <property type="match status" value="1"/>
</dbReference>
<evidence type="ECO:0000256" key="10">
    <source>
        <dbReference type="SAM" id="Coils"/>
    </source>
</evidence>
<keyword evidence="7" id="KW-0347">Helicase</keyword>
<evidence type="ECO:0000256" key="5">
    <source>
        <dbReference type="ARBA" id="ARBA00022741"/>
    </source>
</evidence>
<dbReference type="InterPro" id="IPR047187">
    <property type="entry name" value="SF1_C_Upf1"/>
</dbReference>
<keyword evidence="10" id="KW-0175">Coiled coil</keyword>
<name>A0A2A9NDT0_9AGAR</name>
<dbReference type="STRING" id="703135.A0A2A9NDT0"/>
<dbReference type="OrthoDB" id="6513042at2759"/>
<evidence type="ECO:0000256" key="4">
    <source>
        <dbReference type="ARBA" id="ARBA00022490"/>
    </source>
</evidence>
<gene>
    <name evidence="14" type="ORF">AMATHDRAFT_77900</name>
</gene>
<organism evidence="14 15">
    <name type="scientific">Amanita thiersii Skay4041</name>
    <dbReference type="NCBI Taxonomy" id="703135"/>
    <lineage>
        <taxon>Eukaryota</taxon>
        <taxon>Fungi</taxon>
        <taxon>Dikarya</taxon>
        <taxon>Basidiomycota</taxon>
        <taxon>Agaricomycotina</taxon>
        <taxon>Agaricomycetes</taxon>
        <taxon>Agaricomycetidae</taxon>
        <taxon>Agaricales</taxon>
        <taxon>Pluteineae</taxon>
        <taxon>Amanitaceae</taxon>
        <taxon>Amanita</taxon>
    </lineage>
</organism>
<keyword evidence="6" id="KW-0378">Hydrolase</keyword>
<proteinExistence type="inferred from homology"/>
<accession>A0A2A9NDT0</accession>
<feature type="coiled-coil region" evidence="10">
    <location>
        <begin position="36"/>
        <end position="97"/>
    </location>
</feature>
<sequence>MQAQARCTVLKCPRGSVVLSSCYNQHLAGKRYMKFVREDEARLEAEERETLVAEEEISEIGPTCRKSIPDASMAEHLEEHLRKIRIQEELAQTEENKEGIIVDMSEGVDFGVVEVGHSEHISVNITKTEGKGRIVLVSYSMLSRHLFLGQSRRICSKKLRSIVITFNPSIEGYYEDILELVFAHPGPNGKQIIITRRVHRVGGSREDQELLKPKAPHVKRKCVPLSLVTSIIPSLRPPIWSRTIWVKALPKFDPPQYLITAAYQKKTSNSMAAVKSLIPSVLDINTYSDYFQALLFIEDLEHFTMSDEELTPEYPRYNLKVKGLLDGRPNVLVGDYILVRRTGDSQDSAWYEGRVHSIVNYNISLYFNHGFSNYRGNKYDVRFVYNRVPERRMHQALTNNFKPARLLFPDETHISYTPVTTEEIGDITPINWALATNPQQLQTVAAILKQPPGSVPFVIFGPPDVRILACAPSNAGADIIAMKLRGLGASQLFRLNSSSRKPKDFPQELSPFSLLNGNDYRVIVATCFTAADLWGVGFKKGHFTHIFIDEAGQGEEPQVIAPIKSLGGNSTNLVLAGDHKQLGPIVGLLVARAYKLSTSYLLRLMEREIYDVKYGQGLTVVKLLRNFTSHPKILEVSNTNFYNSELQPCGDPAVTHSLEDCEELPTKKFPIIFHGIIGRVQREGSWPLFFNIDEASLVKKYCSSLLSNRKKGTKAKHIGVITPYSLQKSKIIDLFHRDPKLRNIKVGTVDEFEGQERRVIILSAVRSAPDHVTLDLKHSLGFVSMSLRLNVAITRAQALLIVIGNPVVLSLDPLWRSFLNYIHNNGGWLGANIAWDPNEPVETSDYDEKYWQQADIELEDTMRRLRAVISQNLEQFDLNIDSGDDEDNMGVNERVVGRDGE</sequence>
<evidence type="ECO:0000256" key="1">
    <source>
        <dbReference type="ARBA" id="ARBA00004496"/>
    </source>
</evidence>
<feature type="domain" description="DNA2/NAM7 helicase helicase" evidence="11">
    <location>
        <begin position="519"/>
        <end position="586"/>
    </location>
</feature>
<keyword evidence="5" id="KW-0547">Nucleotide-binding</keyword>
<evidence type="ECO:0000256" key="6">
    <source>
        <dbReference type="ARBA" id="ARBA00022801"/>
    </source>
</evidence>
<comment type="similarity">
    <text evidence="2">Belongs to the DNA2/NAM7 helicase family. SDE3 subfamily.</text>
</comment>
<dbReference type="PANTHER" id="PTHR45418">
    <property type="entry name" value="CANCER/TESTIS ANTIGEN 55"/>
    <property type="match status" value="1"/>
</dbReference>
<keyword evidence="8" id="KW-0067">ATP-binding</keyword>
<protein>
    <recommendedName>
        <fullName evidence="3">RNA helicase</fullName>
        <ecNumber evidence="3">3.6.4.13</ecNumber>
    </recommendedName>
</protein>
<dbReference type="AlphaFoldDB" id="A0A2A9NDT0"/>
<comment type="subcellular location">
    <subcellularLocation>
        <location evidence="1">Cytoplasm</location>
    </subcellularLocation>
</comment>
<dbReference type="CDD" id="cd18808">
    <property type="entry name" value="SF1_C_Upf1"/>
    <property type="match status" value="1"/>
</dbReference>
<dbReference type="SUPFAM" id="SSF52540">
    <property type="entry name" value="P-loop containing nucleoside triphosphate hydrolases"/>
    <property type="match status" value="1"/>
</dbReference>
<evidence type="ECO:0000259" key="12">
    <source>
        <dbReference type="Pfam" id="PF13087"/>
    </source>
</evidence>
<dbReference type="InterPro" id="IPR041679">
    <property type="entry name" value="DNA2/NAM7-like_C"/>
</dbReference>
<evidence type="ECO:0000313" key="15">
    <source>
        <dbReference type="Proteomes" id="UP000242287"/>
    </source>
</evidence>
<comment type="catalytic activity">
    <reaction evidence="9">
        <text>ATP + H2O = ADP + phosphate + H(+)</text>
        <dbReference type="Rhea" id="RHEA:13065"/>
        <dbReference type="ChEBI" id="CHEBI:15377"/>
        <dbReference type="ChEBI" id="CHEBI:15378"/>
        <dbReference type="ChEBI" id="CHEBI:30616"/>
        <dbReference type="ChEBI" id="CHEBI:43474"/>
        <dbReference type="ChEBI" id="CHEBI:456216"/>
        <dbReference type="EC" id="3.6.4.13"/>
    </reaction>
</comment>
<keyword evidence="4" id="KW-0963">Cytoplasm</keyword>
<evidence type="ECO:0000259" key="13">
    <source>
        <dbReference type="Pfam" id="PF21634"/>
    </source>
</evidence>
<feature type="domain" description="Helicase MOV-10-like beta-barrel" evidence="13">
    <location>
        <begin position="299"/>
        <end position="383"/>
    </location>
</feature>
<evidence type="ECO:0000256" key="3">
    <source>
        <dbReference type="ARBA" id="ARBA00012552"/>
    </source>
</evidence>
<reference evidence="14 15" key="1">
    <citation type="submission" date="2014-02" db="EMBL/GenBank/DDBJ databases">
        <title>Transposable element dynamics among asymbiotic and ectomycorrhizal Amanita fungi.</title>
        <authorList>
            <consortium name="DOE Joint Genome Institute"/>
            <person name="Hess J."/>
            <person name="Skrede I."/>
            <person name="Wolfe B."/>
            <person name="LaButti K."/>
            <person name="Ohm R.A."/>
            <person name="Grigoriev I.V."/>
            <person name="Pringle A."/>
        </authorList>
    </citation>
    <scope>NUCLEOTIDE SEQUENCE [LARGE SCALE GENOMIC DNA]</scope>
    <source>
        <strain evidence="14 15">SKay4041</strain>
    </source>
</reference>
<evidence type="ECO:0000259" key="11">
    <source>
        <dbReference type="Pfam" id="PF13086"/>
    </source>
</evidence>
<dbReference type="Pfam" id="PF13086">
    <property type="entry name" value="AAA_11"/>
    <property type="match status" value="1"/>
</dbReference>
<dbReference type="PANTHER" id="PTHR45418:SF1">
    <property type="entry name" value="CANCER_TESTIS ANTIGEN 55"/>
    <property type="match status" value="1"/>
</dbReference>
<feature type="domain" description="DNA2/NAM7 helicase-like C-terminal" evidence="12">
    <location>
        <begin position="608"/>
        <end position="805"/>
    </location>
</feature>
<dbReference type="GO" id="GO:0016787">
    <property type="term" value="F:hydrolase activity"/>
    <property type="evidence" value="ECO:0007669"/>
    <property type="project" value="UniProtKB-KW"/>
</dbReference>
<dbReference type="InterPro" id="IPR041677">
    <property type="entry name" value="DNA2/NAM7_AAA_11"/>
</dbReference>
<keyword evidence="15" id="KW-1185">Reference proteome</keyword>
<dbReference type="EMBL" id="KZ302273">
    <property type="protein sequence ID" value="PFH45880.1"/>
    <property type="molecule type" value="Genomic_DNA"/>
</dbReference>
<evidence type="ECO:0000256" key="7">
    <source>
        <dbReference type="ARBA" id="ARBA00022806"/>
    </source>
</evidence>
<evidence type="ECO:0000256" key="8">
    <source>
        <dbReference type="ARBA" id="ARBA00022840"/>
    </source>
</evidence>
<dbReference type="GO" id="GO:0003724">
    <property type="term" value="F:RNA helicase activity"/>
    <property type="evidence" value="ECO:0007669"/>
    <property type="project" value="UniProtKB-EC"/>
</dbReference>
<dbReference type="Pfam" id="PF13087">
    <property type="entry name" value="AAA_12"/>
    <property type="match status" value="1"/>
</dbReference>
<dbReference type="EC" id="3.6.4.13" evidence="3"/>
<dbReference type="GO" id="GO:0005737">
    <property type="term" value="C:cytoplasm"/>
    <property type="evidence" value="ECO:0007669"/>
    <property type="project" value="UniProtKB-SubCell"/>
</dbReference>
<evidence type="ECO:0000256" key="9">
    <source>
        <dbReference type="ARBA" id="ARBA00047984"/>
    </source>
</evidence>
<dbReference type="InterPro" id="IPR027417">
    <property type="entry name" value="P-loop_NTPase"/>
</dbReference>
<dbReference type="Proteomes" id="UP000242287">
    <property type="component" value="Unassembled WGS sequence"/>
</dbReference>
<dbReference type="InterPro" id="IPR049080">
    <property type="entry name" value="MOV-10-like_beta-barrel"/>
</dbReference>
<dbReference type="GO" id="GO:0005524">
    <property type="term" value="F:ATP binding"/>
    <property type="evidence" value="ECO:0007669"/>
    <property type="project" value="UniProtKB-KW"/>
</dbReference>
<evidence type="ECO:0000313" key="14">
    <source>
        <dbReference type="EMBL" id="PFH45880.1"/>
    </source>
</evidence>
<dbReference type="Gene3D" id="3.40.50.300">
    <property type="entry name" value="P-loop containing nucleotide triphosphate hydrolases"/>
    <property type="match status" value="2"/>
</dbReference>
<evidence type="ECO:0000256" key="2">
    <source>
        <dbReference type="ARBA" id="ARBA00005601"/>
    </source>
</evidence>